<sequence>MIQAPEAFTVSVEYSRNHTAFHVHTDGRQEPVARMQKDGGYDTRYPYRVYTGAGLDEFAGYVTPFAAMTAERAELGSVRHRERTLRPDDWTFTQHDLGVLTGLPEGGANKLRHGSPLRVVLDHAWGDALFSFKLRFSSAESAGFEFVRLAGVRARYRITVHDPRVSLLLVLACVAQFNTYAASDPRKAAVDVTANPLKG</sequence>
<organism evidence="1 2">
    <name type="scientific">Streptomyces chattanoogensis</name>
    <dbReference type="NCBI Taxonomy" id="66876"/>
    <lineage>
        <taxon>Bacteria</taxon>
        <taxon>Bacillati</taxon>
        <taxon>Actinomycetota</taxon>
        <taxon>Actinomycetes</taxon>
        <taxon>Kitasatosporales</taxon>
        <taxon>Streptomycetaceae</taxon>
        <taxon>Streptomyces</taxon>
    </lineage>
</organism>
<dbReference type="EMBL" id="LGKG01000165">
    <property type="protein sequence ID" value="KPC60114.1"/>
    <property type="molecule type" value="Genomic_DNA"/>
</dbReference>
<dbReference type="RefSeq" id="WP_053926899.1">
    <property type="nucleotide sequence ID" value="NZ_LGKG01000165.1"/>
</dbReference>
<dbReference type="Proteomes" id="UP000037982">
    <property type="component" value="Unassembled WGS sequence"/>
</dbReference>
<proteinExistence type="predicted"/>
<accession>A0A0N0XRU0</accession>
<comment type="caution">
    <text evidence="1">The sequence shown here is derived from an EMBL/GenBank/DDBJ whole genome shotgun (WGS) entry which is preliminary data.</text>
</comment>
<reference evidence="2" key="1">
    <citation type="submission" date="2015-07" db="EMBL/GenBank/DDBJ databases">
        <authorList>
            <person name="Ju K.-S."/>
            <person name="Doroghazi J.R."/>
            <person name="Metcalf W.W."/>
        </authorList>
    </citation>
    <scope>NUCLEOTIDE SEQUENCE [LARGE SCALE GENOMIC DNA]</scope>
    <source>
        <strain evidence="2">NRRL ISP-5002</strain>
    </source>
</reference>
<protein>
    <submittedName>
        <fullName evidence="1">Uncharacterized protein</fullName>
    </submittedName>
</protein>
<keyword evidence="2" id="KW-1185">Reference proteome</keyword>
<gene>
    <name evidence="1" type="ORF">ADL29_31180</name>
</gene>
<name>A0A0N0XRU0_9ACTN</name>
<dbReference type="AlphaFoldDB" id="A0A0N0XRU0"/>
<evidence type="ECO:0000313" key="2">
    <source>
        <dbReference type="Proteomes" id="UP000037982"/>
    </source>
</evidence>
<evidence type="ECO:0000313" key="1">
    <source>
        <dbReference type="EMBL" id="KPC60114.1"/>
    </source>
</evidence>
<dbReference type="PATRIC" id="fig|66876.3.peg.6876"/>